<organism evidence="2 3">
    <name type="scientific">Characodon lateralis</name>
    <dbReference type="NCBI Taxonomy" id="208331"/>
    <lineage>
        <taxon>Eukaryota</taxon>
        <taxon>Metazoa</taxon>
        <taxon>Chordata</taxon>
        <taxon>Craniata</taxon>
        <taxon>Vertebrata</taxon>
        <taxon>Euteleostomi</taxon>
        <taxon>Actinopterygii</taxon>
        <taxon>Neopterygii</taxon>
        <taxon>Teleostei</taxon>
        <taxon>Neoteleostei</taxon>
        <taxon>Acanthomorphata</taxon>
        <taxon>Ovalentaria</taxon>
        <taxon>Atherinomorphae</taxon>
        <taxon>Cyprinodontiformes</taxon>
        <taxon>Goodeidae</taxon>
        <taxon>Characodon</taxon>
    </lineage>
</organism>
<keyword evidence="3" id="KW-1185">Reference proteome</keyword>
<gene>
    <name evidence="2" type="ORF">CHARACLAT_022989</name>
</gene>
<proteinExistence type="predicted"/>
<comment type="caution">
    <text evidence="2">The sequence shown here is derived from an EMBL/GenBank/DDBJ whole genome shotgun (WGS) entry which is preliminary data.</text>
</comment>
<reference evidence="2 3" key="1">
    <citation type="submission" date="2021-06" db="EMBL/GenBank/DDBJ databases">
        <authorList>
            <person name="Palmer J.M."/>
        </authorList>
    </citation>
    <scope>NUCLEOTIDE SEQUENCE [LARGE SCALE GENOMIC DNA]</scope>
    <source>
        <strain evidence="2 3">CL_MEX2019</strain>
        <tissue evidence="2">Muscle</tissue>
    </source>
</reference>
<protein>
    <submittedName>
        <fullName evidence="2">Uncharacterized protein</fullName>
    </submittedName>
</protein>
<evidence type="ECO:0000313" key="3">
    <source>
        <dbReference type="Proteomes" id="UP001352852"/>
    </source>
</evidence>
<feature type="region of interest" description="Disordered" evidence="1">
    <location>
        <begin position="54"/>
        <end position="75"/>
    </location>
</feature>
<feature type="compositionally biased region" description="Low complexity" evidence="1">
    <location>
        <begin position="58"/>
        <end position="75"/>
    </location>
</feature>
<evidence type="ECO:0000256" key="1">
    <source>
        <dbReference type="SAM" id="MobiDB-lite"/>
    </source>
</evidence>
<sequence length="118" mass="12940">MLMEEEEDGADTAAAAAVAAWVSKFTVAGSHPGQSPWCSSPCAMYWEEKMSSDERCNAPSDFSSSSSSSSAPFSPLRSRMQVWSLCRKRGEKKKSILHNQERETRRSTDSAGVVTMRA</sequence>
<name>A0ABU7F5N4_9TELE</name>
<dbReference type="EMBL" id="JAHUTJ010076167">
    <property type="protein sequence ID" value="MED6294620.1"/>
    <property type="molecule type" value="Genomic_DNA"/>
</dbReference>
<evidence type="ECO:0000313" key="2">
    <source>
        <dbReference type="EMBL" id="MED6294620.1"/>
    </source>
</evidence>
<accession>A0ABU7F5N4</accession>
<feature type="region of interest" description="Disordered" evidence="1">
    <location>
        <begin position="94"/>
        <end position="118"/>
    </location>
</feature>
<feature type="compositionally biased region" description="Basic and acidic residues" evidence="1">
    <location>
        <begin position="99"/>
        <end position="108"/>
    </location>
</feature>
<dbReference type="Proteomes" id="UP001352852">
    <property type="component" value="Unassembled WGS sequence"/>
</dbReference>